<comment type="caution">
    <text evidence="1">The sequence shown here is derived from an EMBL/GenBank/DDBJ whole genome shotgun (WGS) entry which is preliminary data.</text>
</comment>
<name>D3BPY0_HETP5</name>
<dbReference type="InterPro" id="IPR036770">
    <property type="entry name" value="Ankyrin_rpt-contain_sf"/>
</dbReference>
<gene>
    <name evidence="1" type="ORF">PPL_10024</name>
</gene>
<dbReference type="PANTHER" id="PTHR46586:SF3">
    <property type="entry name" value="ANKYRIN REPEAT-CONTAINING PROTEIN"/>
    <property type="match status" value="1"/>
</dbReference>
<reference evidence="1 2" key="1">
    <citation type="journal article" date="2011" name="Genome Res.">
        <title>Phylogeny-wide analysis of social amoeba genomes highlights ancient origins for complex intercellular communication.</title>
        <authorList>
            <person name="Heidel A.J."/>
            <person name="Lawal H.M."/>
            <person name="Felder M."/>
            <person name="Schilde C."/>
            <person name="Helps N.R."/>
            <person name="Tunggal B."/>
            <person name="Rivero F."/>
            <person name="John U."/>
            <person name="Schleicher M."/>
            <person name="Eichinger L."/>
            <person name="Platzer M."/>
            <person name="Noegel A.A."/>
            <person name="Schaap P."/>
            <person name="Gloeckner G."/>
        </authorList>
    </citation>
    <scope>NUCLEOTIDE SEQUENCE [LARGE SCALE GENOMIC DNA]</scope>
    <source>
        <strain evidence="2">ATCC 26659 / Pp 5 / PN500</strain>
    </source>
</reference>
<dbReference type="SUPFAM" id="SSF140860">
    <property type="entry name" value="Pseudo ankyrin repeat-like"/>
    <property type="match status" value="1"/>
</dbReference>
<evidence type="ECO:0008006" key="3">
    <source>
        <dbReference type="Google" id="ProtNLM"/>
    </source>
</evidence>
<protein>
    <recommendedName>
        <fullName evidence="3">Ankyrin repeat protein</fullName>
    </recommendedName>
</protein>
<proteinExistence type="predicted"/>
<dbReference type="InterPro" id="IPR052050">
    <property type="entry name" value="SecEffector_AnkRepeat"/>
</dbReference>
<dbReference type="SUPFAM" id="SSF48403">
    <property type="entry name" value="Ankyrin repeat"/>
    <property type="match status" value="1"/>
</dbReference>
<dbReference type="GeneID" id="31365496"/>
<keyword evidence="2" id="KW-1185">Reference proteome</keyword>
<dbReference type="InterPro" id="IPR002110">
    <property type="entry name" value="Ankyrin_rpt"/>
</dbReference>
<dbReference type="SMART" id="SM00248">
    <property type="entry name" value="ANK"/>
    <property type="match status" value="3"/>
</dbReference>
<dbReference type="EMBL" id="ADBJ01000047">
    <property type="protein sequence ID" value="EFA76263.1"/>
    <property type="molecule type" value="Genomic_DNA"/>
</dbReference>
<sequence>MNKEIFSIVFNKSKLNTIIFNHVNEINDRYKGDVYSWLGVIRSPKMMITYGYFDELKQYYQQNINHILYHSDDFMYDQENAFMTTIEVGRFDIFIYMWDFFKLTQRYSFLFDIERILSKVGKEAIIHDRMDFIRFVLESVDSIRSSLMNHELIGKLLEISPKSHNLEMVQYIAKIYKQRLPAHHKIDKDSCRVLNTVAFVGRLDMFNWAIANEFDEFRVKRLLRESAQGGNIEFFQYLMVHYPRKLDSHHFQKFMVCAASADSLELMKILHNQYHVEIDTINLLTIAVDNNNLEISKWVFENGPKINTRVYDIVLKCQTVKNNNLEMVKWLTEHVKLSCSTETMDLAAKLNRLDILEYLHRNSSEKCSLNAMGFAAKKGHINIVRWLNENRTEGCNNVAMDFAAKNGHVHILKWFKENRTERCTQLAFDIAGSLEVMKWIHQNQTDLQITESNAIDRAAKYGNLDAMKWILENYGSKRCPDTSMSNALEKNQFNIVGWLLMNREGFKDFDVNDKLFVNLLEYDHSIAQWILENRDIPRYKIVKYQTILEDDLPKSLKSLEFLDKYIAIKQQESLKKRKYGI</sequence>
<dbReference type="RefSeq" id="XP_020428396.1">
    <property type="nucleotide sequence ID" value="XM_020580811.1"/>
</dbReference>
<accession>D3BPY0</accession>
<evidence type="ECO:0000313" key="1">
    <source>
        <dbReference type="EMBL" id="EFA76263.1"/>
    </source>
</evidence>
<dbReference type="Gene3D" id="1.25.40.20">
    <property type="entry name" value="Ankyrin repeat-containing domain"/>
    <property type="match status" value="3"/>
</dbReference>
<dbReference type="PANTHER" id="PTHR46586">
    <property type="entry name" value="ANKYRIN REPEAT-CONTAINING PROTEIN"/>
    <property type="match status" value="1"/>
</dbReference>
<organism evidence="1 2">
    <name type="scientific">Heterostelium pallidum (strain ATCC 26659 / Pp 5 / PN500)</name>
    <name type="common">Cellular slime mold</name>
    <name type="synonym">Polysphondylium pallidum</name>
    <dbReference type="NCBI Taxonomy" id="670386"/>
    <lineage>
        <taxon>Eukaryota</taxon>
        <taxon>Amoebozoa</taxon>
        <taxon>Evosea</taxon>
        <taxon>Eumycetozoa</taxon>
        <taxon>Dictyostelia</taxon>
        <taxon>Acytosteliales</taxon>
        <taxon>Acytosteliaceae</taxon>
        <taxon>Heterostelium</taxon>
    </lineage>
</organism>
<evidence type="ECO:0000313" key="2">
    <source>
        <dbReference type="Proteomes" id="UP000001396"/>
    </source>
</evidence>
<dbReference type="AlphaFoldDB" id="D3BPY0"/>
<dbReference type="Proteomes" id="UP000001396">
    <property type="component" value="Unassembled WGS sequence"/>
</dbReference>
<dbReference type="Pfam" id="PF12796">
    <property type="entry name" value="Ank_2"/>
    <property type="match status" value="1"/>
</dbReference>
<dbReference type="InParanoid" id="D3BPY0"/>